<dbReference type="Proteomes" id="UP000249377">
    <property type="component" value="Unassembled WGS sequence"/>
</dbReference>
<reference evidence="1 2" key="1">
    <citation type="submission" date="2018-06" db="EMBL/GenBank/DDBJ databases">
        <title>Noncontiguous genome sequence of Ruminococcaceae bacterium ASD2818.</title>
        <authorList>
            <person name="Chaplin A.V."/>
            <person name="Sokolova S.R."/>
            <person name="Kochetkova T.O."/>
            <person name="Goltsov A.Y."/>
            <person name="Trofimov D.Y."/>
            <person name="Efimov B.A."/>
        </authorList>
    </citation>
    <scope>NUCLEOTIDE SEQUENCE [LARGE SCALE GENOMIC DNA]</scope>
    <source>
        <strain evidence="1 2">ASD2818</strain>
    </source>
</reference>
<organism evidence="1 2">
    <name type="scientific">Hydrogeniiclostridium mannosilyticum</name>
    <dbReference type="NCBI Taxonomy" id="2764322"/>
    <lineage>
        <taxon>Bacteria</taxon>
        <taxon>Bacillati</taxon>
        <taxon>Bacillota</taxon>
        <taxon>Clostridia</taxon>
        <taxon>Eubacteriales</taxon>
        <taxon>Acutalibacteraceae</taxon>
        <taxon>Hydrogeniiclostridium</taxon>
    </lineage>
</organism>
<dbReference type="EMBL" id="QLYR01000001">
    <property type="protein sequence ID" value="RAQ30659.1"/>
    <property type="molecule type" value="Genomic_DNA"/>
</dbReference>
<accession>A0A328UH52</accession>
<protein>
    <submittedName>
        <fullName evidence="1">Uncharacterized protein</fullName>
    </submittedName>
</protein>
<keyword evidence="2" id="KW-1185">Reference proteome</keyword>
<sequence>MLGDIGNIRGVKRTAFKSAIFKVTFIKPVSGRKPGAGFCHNSRAAMQAKGSEGPWRNIGKFYFLPY</sequence>
<dbReference type="AlphaFoldDB" id="A0A328UH52"/>
<comment type="caution">
    <text evidence="1">The sequence shown here is derived from an EMBL/GenBank/DDBJ whole genome shotgun (WGS) entry which is preliminary data.</text>
</comment>
<gene>
    <name evidence="1" type="ORF">DPQ25_04015</name>
</gene>
<proteinExistence type="predicted"/>
<evidence type="ECO:0000313" key="1">
    <source>
        <dbReference type="EMBL" id="RAQ30659.1"/>
    </source>
</evidence>
<name>A0A328UH52_9FIRM</name>
<evidence type="ECO:0000313" key="2">
    <source>
        <dbReference type="Proteomes" id="UP000249377"/>
    </source>
</evidence>